<dbReference type="SUPFAM" id="SSF46565">
    <property type="entry name" value="Chaperone J-domain"/>
    <property type="match status" value="1"/>
</dbReference>
<accession>A0A6C0AGK1</accession>
<dbReference type="InterPro" id="IPR014001">
    <property type="entry name" value="Helicase_ATP-bd"/>
</dbReference>
<dbReference type="GO" id="GO:0016787">
    <property type="term" value="F:hydrolase activity"/>
    <property type="evidence" value="ECO:0007669"/>
    <property type="project" value="InterPro"/>
</dbReference>
<dbReference type="SUPFAM" id="SSF52540">
    <property type="entry name" value="P-loop containing nucleoside triphosphate hydrolases"/>
    <property type="match status" value="2"/>
</dbReference>
<proteinExistence type="predicted"/>
<dbReference type="Gene3D" id="3.40.50.300">
    <property type="entry name" value="P-loop containing nucleotide triphosphate hydrolases"/>
    <property type="match status" value="2"/>
</dbReference>
<sequence>MACSEENERQMCKIINDFAGPDNNQDIKKKYRQYVLKNHPDKLGKKAYKDLPLPMGEIVERFNNCTEKAKKMGRKVCDLEEFEKTDSKKSSKNDLEPPNKKTADCIRSVVNWPKVKPYQKFDTKKFNLEKFKEDIPLYSPKLQKLLDNIVELDKKDKKNHNKVFKHFIFTDLKQAGHGAKMIAAGLRSLGMNTCLTLSKNKKTVELVDASGDVFGVLCSSTLFGKNFRVKTRKEMMNKFNSRPDNVHGKNIRIMIVDGGYKEGIDIYDVKYAHLFEPQLTSADKTQAIGRGTRFCGQKGLKFIPNVGWKLNIYTYNSNHKNLKMEELYHLYAGTNLNEIALKEELERLSIESAVDKDLNANIHVKSGMKKKTLFQRLLSYPRLRKSGSLKALVNGGLVGGASNCDNFTCLPKEVGARATKKFSYTLPVLEKAYSSISSSLPNKPYGFNKKPSLERRKFYCDLAKKNKEYCDALISTNSKALVPVSNVDDENTNNENKLIVSESSLDAKIDTEDDHGYIPTDYYDNVKSESFTEFQKRINKDFADFKYEKISVENMCDTPMSSDRIVKFTPSQDFISHYFVPQSNTKGLLVWHSVGSGKTCTAVATKSKTWDKEDYTVLWITRTTLRADIWKNMFDKVCDYVIAEKLKAGIKIPTGSKGKKFLTKNFLPPLSFAQFSNICKVILGKKAAPKTKSSPYYKLIARNGKNDPLKKTLIIIDEAHKLLAKDLVGFEKPDFPSIEKALQFSYKTSKKESCRPLLMTATPIMNDPMDYIRLLNLLQEDQMPTQIDEFLKSFPVDDKLKFKKTAVNKFQDLLMGKISYLNRTWDPRYFVQPVFHNIEAPISEMVIGNEKFEELDKKLAEDLAKCDKIVEEAKEARKDAERRLLEEEMKYTELVEQVKKVNADMKQELADAYPKEKAYIREKYGKTKKEYMKYRDESLKNVKSIKKELKQIIRNSKKDLLNCRKDANKSFKKENLKLKKEAKEKNESTQEFVLLNKCKVKSDILKGKQ</sequence>
<evidence type="ECO:0000256" key="1">
    <source>
        <dbReference type="SAM" id="Coils"/>
    </source>
</evidence>
<protein>
    <recommendedName>
        <fullName evidence="2">Helicase ATP-binding domain-containing protein</fullName>
    </recommendedName>
</protein>
<reference evidence="3" key="1">
    <citation type="journal article" date="2020" name="Nature">
        <title>Giant virus diversity and host interactions through global metagenomics.</title>
        <authorList>
            <person name="Schulz F."/>
            <person name="Roux S."/>
            <person name="Paez-Espino D."/>
            <person name="Jungbluth S."/>
            <person name="Walsh D.A."/>
            <person name="Denef V.J."/>
            <person name="McMahon K.D."/>
            <person name="Konstantinidis K.T."/>
            <person name="Eloe-Fadrosh E.A."/>
            <person name="Kyrpides N.C."/>
            <person name="Woyke T."/>
        </authorList>
    </citation>
    <scope>NUCLEOTIDE SEQUENCE</scope>
    <source>
        <strain evidence="3">GVMAG-S-1024976-23</strain>
    </source>
</reference>
<dbReference type="AlphaFoldDB" id="A0A6C0AGK1"/>
<name>A0A6C0AGK1_9ZZZZ</name>
<dbReference type="GO" id="GO:0005524">
    <property type="term" value="F:ATP binding"/>
    <property type="evidence" value="ECO:0007669"/>
    <property type="project" value="InterPro"/>
</dbReference>
<dbReference type="InterPro" id="IPR036869">
    <property type="entry name" value="J_dom_sf"/>
</dbReference>
<keyword evidence="1" id="KW-0175">Coiled coil</keyword>
<evidence type="ECO:0000313" key="3">
    <source>
        <dbReference type="EMBL" id="QHS78852.1"/>
    </source>
</evidence>
<dbReference type="InterPro" id="IPR027417">
    <property type="entry name" value="P-loop_NTPase"/>
</dbReference>
<feature type="coiled-coil region" evidence="1">
    <location>
        <begin position="863"/>
        <end position="897"/>
    </location>
</feature>
<feature type="coiled-coil region" evidence="1">
    <location>
        <begin position="935"/>
        <end position="988"/>
    </location>
</feature>
<dbReference type="EMBL" id="MN740606">
    <property type="protein sequence ID" value="QHS78852.1"/>
    <property type="molecule type" value="Genomic_DNA"/>
</dbReference>
<dbReference type="InterPro" id="IPR006935">
    <property type="entry name" value="Helicase/UvrB_N"/>
</dbReference>
<feature type="domain" description="Helicase ATP-binding" evidence="2">
    <location>
        <begin position="579"/>
        <end position="781"/>
    </location>
</feature>
<organism evidence="3">
    <name type="scientific">viral metagenome</name>
    <dbReference type="NCBI Taxonomy" id="1070528"/>
    <lineage>
        <taxon>unclassified sequences</taxon>
        <taxon>metagenomes</taxon>
        <taxon>organismal metagenomes</taxon>
    </lineage>
</organism>
<evidence type="ECO:0000259" key="2">
    <source>
        <dbReference type="PROSITE" id="PS51192"/>
    </source>
</evidence>
<dbReference type="GO" id="GO:0003677">
    <property type="term" value="F:DNA binding"/>
    <property type="evidence" value="ECO:0007669"/>
    <property type="project" value="InterPro"/>
</dbReference>
<dbReference type="Pfam" id="PF04851">
    <property type="entry name" value="ResIII"/>
    <property type="match status" value="1"/>
</dbReference>
<dbReference type="PROSITE" id="PS51192">
    <property type="entry name" value="HELICASE_ATP_BIND_1"/>
    <property type="match status" value="1"/>
</dbReference>